<comment type="caution">
    <text evidence="1">The sequence shown here is derived from an EMBL/GenBank/DDBJ whole genome shotgun (WGS) entry which is preliminary data.</text>
</comment>
<proteinExistence type="predicted"/>
<gene>
    <name evidence="1" type="ORF">CLV75_0064</name>
</gene>
<reference evidence="1 2" key="1">
    <citation type="submission" date="2018-10" db="EMBL/GenBank/DDBJ databases">
        <title>Genomic Encyclopedia of Archaeal and Bacterial Type Strains, Phase II (KMG-II): from individual species to whole genera.</title>
        <authorList>
            <person name="Goeker M."/>
        </authorList>
    </citation>
    <scope>NUCLEOTIDE SEQUENCE [LARGE SCALE GENOMIC DNA]</scope>
    <source>
        <strain evidence="1 2">DSM 29317</strain>
    </source>
</reference>
<protein>
    <submittedName>
        <fullName evidence="1">Uncharacterized protein</fullName>
    </submittedName>
</protein>
<dbReference type="Proteomes" id="UP000271700">
    <property type="component" value="Unassembled WGS sequence"/>
</dbReference>
<keyword evidence="2" id="KW-1185">Reference proteome</keyword>
<sequence length="110" mass="11633">MRADQSPTPEHPVRFHLRALAGLPACGCQSSALSDVPPSRHSPVAWAPSPVTVAGAAAFDGKSADAFPFHLLLQTPTLGSWDSITPLVKRVSLNSAYRGKKATSEGRWTA</sequence>
<evidence type="ECO:0000313" key="1">
    <source>
        <dbReference type="EMBL" id="RLK10101.1"/>
    </source>
</evidence>
<name>A0A497ZP52_9RHOB</name>
<accession>A0A497ZP52</accession>
<organism evidence="1 2">
    <name type="scientific">Ruegeria conchae</name>
    <dbReference type="NCBI Taxonomy" id="981384"/>
    <lineage>
        <taxon>Bacteria</taxon>
        <taxon>Pseudomonadati</taxon>
        <taxon>Pseudomonadota</taxon>
        <taxon>Alphaproteobacteria</taxon>
        <taxon>Rhodobacterales</taxon>
        <taxon>Roseobacteraceae</taxon>
        <taxon>Ruegeria</taxon>
    </lineage>
</organism>
<evidence type="ECO:0000313" key="2">
    <source>
        <dbReference type="Proteomes" id="UP000271700"/>
    </source>
</evidence>
<dbReference type="STRING" id="981384.GCA_000192475_02736"/>
<dbReference type="AlphaFoldDB" id="A0A497ZP52"/>
<dbReference type="EMBL" id="RCCT01000001">
    <property type="protein sequence ID" value="RLK10101.1"/>
    <property type="molecule type" value="Genomic_DNA"/>
</dbReference>